<dbReference type="PANTHER" id="PTHR35446">
    <property type="entry name" value="SI:CH211-175M2.5"/>
    <property type="match status" value="1"/>
</dbReference>
<dbReference type="SUPFAM" id="SSF69118">
    <property type="entry name" value="AhpD-like"/>
    <property type="match status" value="1"/>
</dbReference>
<reference evidence="2" key="1">
    <citation type="submission" date="2021-09" db="EMBL/GenBank/DDBJ databases">
        <title>Genome analysis of Fictibacillus sp. KIGAM418 isolated from marine sediment.</title>
        <authorList>
            <person name="Seo M.-J."/>
            <person name="Cho E.-S."/>
            <person name="Hwang C.Y."/>
        </authorList>
    </citation>
    <scope>NUCLEOTIDE SEQUENCE</scope>
    <source>
        <strain evidence="2">KIGAM418</strain>
    </source>
</reference>
<protein>
    <submittedName>
        <fullName evidence="2">Carboxymuconolactone decarboxylase family protein</fullName>
    </submittedName>
</protein>
<dbReference type="InterPro" id="IPR029032">
    <property type="entry name" value="AhpD-like"/>
</dbReference>
<gene>
    <name evidence="2" type="ORF">LCY76_01595</name>
</gene>
<evidence type="ECO:0000313" key="2">
    <source>
        <dbReference type="EMBL" id="MCK6255323.1"/>
    </source>
</evidence>
<evidence type="ECO:0000313" key="3">
    <source>
        <dbReference type="Proteomes" id="UP001139011"/>
    </source>
</evidence>
<name>A0A9X1X9P2_9BACL</name>
<dbReference type="GO" id="GO:0051920">
    <property type="term" value="F:peroxiredoxin activity"/>
    <property type="evidence" value="ECO:0007669"/>
    <property type="project" value="InterPro"/>
</dbReference>
<dbReference type="Pfam" id="PF02627">
    <property type="entry name" value="CMD"/>
    <property type="match status" value="1"/>
</dbReference>
<sequence>MKERIRMEDVEPGALQAMLAVEKYVDRTSIDKKLKELIKIRASQINGCAFCLNMHTKEARELGETEQRIYALNAWRETPYFTPEERAVLALTEAVTLVAESHVPDDVYNDAAQYFDEKQLSEIIMQIVVINSWNRLAVTARKIPE</sequence>
<feature type="domain" description="Carboxymuconolactone decarboxylase-like" evidence="1">
    <location>
        <begin position="12"/>
        <end position="93"/>
    </location>
</feature>
<dbReference type="Gene3D" id="1.20.1290.10">
    <property type="entry name" value="AhpD-like"/>
    <property type="match status" value="1"/>
</dbReference>
<dbReference type="InterPro" id="IPR003779">
    <property type="entry name" value="CMD-like"/>
</dbReference>
<comment type="caution">
    <text evidence="2">The sequence shown here is derived from an EMBL/GenBank/DDBJ whole genome shotgun (WGS) entry which is preliminary data.</text>
</comment>
<dbReference type="EMBL" id="JAIWJX010000002">
    <property type="protein sequence ID" value="MCK6255323.1"/>
    <property type="molecule type" value="Genomic_DNA"/>
</dbReference>
<dbReference type="PANTHER" id="PTHR35446:SF2">
    <property type="entry name" value="CARBOXYMUCONOLACTONE DECARBOXYLASE-LIKE DOMAIN-CONTAINING PROTEIN"/>
    <property type="match status" value="1"/>
</dbReference>
<accession>A0A9X1X9P2</accession>
<dbReference type="RefSeq" id="WP_091010461.1">
    <property type="nucleotide sequence ID" value="NZ_JAIWJX010000002.1"/>
</dbReference>
<evidence type="ECO:0000259" key="1">
    <source>
        <dbReference type="Pfam" id="PF02627"/>
    </source>
</evidence>
<proteinExistence type="predicted"/>
<keyword evidence="3" id="KW-1185">Reference proteome</keyword>
<dbReference type="AlphaFoldDB" id="A0A9X1X9P2"/>
<dbReference type="InterPro" id="IPR004675">
    <property type="entry name" value="AhpD_core"/>
</dbReference>
<dbReference type="NCBIfam" id="TIGR00778">
    <property type="entry name" value="ahpD_dom"/>
    <property type="match status" value="1"/>
</dbReference>
<dbReference type="Proteomes" id="UP001139011">
    <property type="component" value="Unassembled WGS sequence"/>
</dbReference>
<organism evidence="2 3">
    <name type="scientific">Fictibacillus marinisediminis</name>
    <dbReference type="NCBI Taxonomy" id="2878389"/>
    <lineage>
        <taxon>Bacteria</taxon>
        <taxon>Bacillati</taxon>
        <taxon>Bacillota</taxon>
        <taxon>Bacilli</taxon>
        <taxon>Bacillales</taxon>
        <taxon>Fictibacillaceae</taxon>
        <taxon>Fictibacillus</taxon>
    </lineage>
</organism>